<dbReference type="Proteomes" id="UP000004169">
    <property type="component" value="Unassembled WGS sequence"/>
</dbReference>
<protein>
    <recommendedName>
        <fullName evidence="1">AAA+ ATPase domain-containing protein</fullName>
    </recommendedName>
</protein>
<dbReference type="EMBL" id="CAHP01000014">
    <property type="protein sequence ID" value="CCG40550.1"/>
    <property type="molecule type" value="Genomic_DNA"/>
</dbReference>
<organism evidence="2 3">
    <name type="scientific">Magnetospirillum molischianum DSM 120</name>
    <dbReference type="NCBI Taxonomy" id="1150626"/>
    <lineage>
        <taxon>Bacteria</taxon>
        <taxon>Pseudomonadati</taxon>
        <taxon>Pseudomonadota</taxon>
        <taxon>Alphaproteobacteria</taxon>
        <taxon>Rhodospirillales</taxon>
        <taxon>Rhodospirillaceae</taxon>
        <taxon>Magnetospirillum</taxon>
    </lineage>
</organism>
<dbReference type="PANTHER" id="PTHR35894">
    <property type="entry name" value="GENERAL SECRETION PATHWAY PROTEIN A-RELATED"/>
    <property type="match status" value="1"/>
</dbReference>
<dbReference type="Pfam" id="PF13401">
    <property type="entry name" value="AAA_22"/>
    <property type="match status" value="1"/>
</dbReference>
<dbReference type="STRING" id="1150626.PHAMO_210061"/>
<evidence type="ECO:0000259" key="1">
    <source>
        <dbReference type="SMART" id="SM00382"/>
    </source>
</evidence>
<dbReference type="PANTHER" id="PTHR35894:SF1">
    <property type="entry name" value="PHOSPHORIBULOKINASE _ URIDINE KINASE FAMILY"/>
    <property type="match status" value="1"/>
</dbReference>
<name>H8FQB2_MAGML</name>
<evidence type="ECO:0000313" key="2">
    <source>
        <dbReference type="EMBL" id="CCG40550.1"/>
    </source>
</evidence>
<comment type="caution">
    <text evidence="2">The sequence shown here is derived from an EMBL/GenBank/DDBJ whole genome shotgun (WGS) entry which is preliminary data.</text>
</comment>
<sequence>MYLEYYGLSGFPFLITPDIRFLFESSVHKKAMSHLLFGLDQSEGFIVITGDVGAGKTTILDHLLNTLDTTTFVAAKIVSTHLQGDDMLRAVAGAFRLEFDGSSKASLLNRIERFLNENHSRNLRTLLLVDEAQNITVQALEELRMLSNFQVGSRVPLQSLLLAQPQFRRMLANPDLEQFRQRIIASYHLGPMDAAETGAYIRHRLSVVGWANDPEFAPEAMDDIFAYTGGVPRKINAFCTRLMLFCFLDELHRIDRDVVAAVVDDLRREINQVLEHGDKPGGGGMTSSLTEAESAFVTRLERLERATLRHGRALRVMLSLVDSQLHANQSGPDTDWP</sequence>
<dbReference type="SMART" id="SM00382">
    <property type="entry name" value="AAA"/>
    <property type="match status" value="1"/>
</dbReference>
<dbReference type="InterPro" id="IPR049945">
    <property type="entry name" value="AAA_22"/>
</dbReference>
<dbReference type="GO" id="GO:0016887">
    <property type="term" value="F:ATP hydrolysis activity"/>
    <property type="evidence" value="ECO:0007669"/>
    <property type="project" value="InterPro"/>
</dbReference>
<dbReference type="InterPro" id="IPR017466">
    <property type="entry name" value="XrtA-assoc_ATPase-like"/>
</dbReference>
<dbReference type="eggNOG" id="COG3267">
    <property type="taxonomic scope" value="Bacteria"/>
</dbReference>
<dbReference type="NCBIfam" id="TIGR03015">
    <property type="entry name" value="pepcterm_ATPase"/>
    <property type="match status" value="1"/>
</dbReference>
<reference evidence="2 3" key="1">
    <citation type="journal article" date="2012" name="J. Bacteriol.">
        <title>Draft Genome Sequence of the Purple Photosynthetic Bacterium Phaeospirillum molischianum DSM120, a Particularly Versatile Bacterium.</title>
        <authorList>
            <person name="Duquesne K."/>
            <person name="Prima V."/>
            <person name="Ji B."/>
            <person name="Rouy Z."/>
            <person name="Medigue C."/>
            <person name="Talla E."/>
            <person name="Sturgis J.N."/>
        </authorList>
    </citation>
    <scope>NUCLEOTIDE SEQUENCE [LARGE SCALE GENOMIC DNA]</scope>
    <source>
        <strain evidence="3">DSM120</strain>
    </source>
</reference>
<dbReference type="RefSeq" id="WP_002726911.1">
    <property type="nucleotide sequence ID" value="NZ_CAHP01000014.1"/>
</dbReference>
<gene>
    <name evidence="2" type="ORF">PHAMO_210061</name>
</gene>
<feature type="domain" description="AAA+ ATPase" evidence="1">
    <location>
        <begin position="42"/>
        <end position="215"/>
    </location>
</feature>
<keyword evidence="3" id="KW-1185">Reference proteome</keyword>
<dbReference type="InterPro" id="IPR052026">
    <property type="entry name" value="ExeA_AAA_ATPase_DNA-bind"/>
</dbReference>
<dbReference type="InterPro" id="IPR003593">
    <property type="entry name" value="AAA+_ATPase"/>
</dbReference>
<dbReference type="AlphaFoldDB" id="H8FQB2"/>
<proteinExistence type="predicted"/>
<dbReference type="OrthoDB" id="7828921at2"/>
<dbReference type="Gene3D" id="3.40.50.300">
    <property type="entry name" value="P-loop containing nucleotide triphosphate hydrolases"/>
    <property type="match status" value="1"/>
</dbReference>
<evidence type="ECO:0000313" key="3">
    <source>
        <dbReference type="Proteomes" id="UP000004169"/>
    </source>
</evidence>
<dbReference type="SUPFAM" id="SSF52540">
    <property type="entry name" value="P-loop containing nucleoside triphosphate hydrolases"/>
    <property type="match status" value="1"/>
</dbReference>
<accession>H8FQB2</accession>
<dbReference type="InterPro" id="IPR027417">
    <property type="entry name" value="P-loop_NTPase"/>
</dbReference>